<feature type="domain" description="GGDEF" evidence="2">
    <location>
        <begin position="41"/>
        <end position="183"/>
    </location>
</feature>
<gene>
    <name evidence="3" type="ORF">KBO27_22340</name>
</gene>
<dbReference type="RefSeq" id="WP_210971839.1">
    <property type="nucleotide sequence ID" value="NZ_JAGPXE010000010.1"/>
</dbReference>
<name>A0ABS5DK82_9PSEU</name>
<evidence type="ECO:0000256" key="1">
    <source>
        <dbReference type="SAM" id="MobiDB-lite"/>
    </source>
</evidence>
<organism evidence="3 4">
    <name type="scientific">Saccharopolyspora endophytica</name>
    <dbReference type="NCBI Taxonomy" id="543886"/>
    <lineage>
        <taxon>Bacteria</taxon>
        <taxon>Bacillati</taxon>
        <taxon>Actinomycetota</taxon>
        <taxon>Actinomycetes</taxon>
        <taxon>Pseudonocardiales</taxon>
        <taxon>Pseudonocardiaceae</taxon>
        <taxon>Saccharopolyspora</taxon>
    </lineage>
</organism>
<dbReference type="EC" id="2.7.7.65" evidence="3"/>
<dbReference type="PANTHER" id="PTHR45138:SF9">
    <property type="entry name" value="DIGUANYLATE CYCLASE DGCM-RELATED"/>
    <property type="match status" value="1"/>
</dbReference>
<sequence length="325" mass="35056">MVIEGLKPCPLCQHRALDKLTGLADRWGWESKAPELLREARQAALLLIDLDRFKQINDVWGHQAGDHALVRTAQIVRHAVDEDALVGRYGSYGGDEFLVLLPTGSDHAVQVAETIRSGVRAMVTAVTSTSGESATLAGMTVSVGVAVRGPTDGWDLSSLISSADGALQQAKRAGRDRVCVANQAAAAPTRSLRVPAARSHSVAPEGREKQLVEVCRVMRGRWTPDVLMALWSGPHCYDELLDRLRNASTSDGVRGRDHRIPASTLVRTLRRLDRSGLIQCTGAGRAACYELSPLAHELAAAVGPLSSQQRVHPSERAERHLVQAG</sequence>
<evidence type="ECO:0000313" key="4">
    <source>
        <dbReference type="Proteomes" id="UP000674084"/>
    </source>
</evidence>
<dbReference type="InterPro" id="IPR029787">
    <property type="entry name" value="Nucleotide_cyclase"/>
</dbReference>
<keyword evidence="4" id="KW-1185">Reference proteome</keyword>
<dbReference type="SUPFAM" id="SSF46785">
    <property type="entry name" value="Winged helix' DNA-binding domain"/>
    <property type="match status" value="1"/>
</dbReference>
<proteinExistence type="predicted"/>
<dbReference type="InterPro" id="IPR000160">
    <property type="entry name" value="GGDEF_dom"/>
</dbReference>
<dbReference type="PANTHER" id="PTHR45138">
    <property type="entry name" value="REGULATORY COMPONENTS OF SENSORY TRANSDUCTION SYSTEM"/>
    <property type="match status" value="1"/>
</dbReference>
<accession>A0ABS5DK82</accession>
<dbReference type="Gene3D" id="3.30.70.270">
    <property type="match status" value="1"/>
</dbReference>
<dbReference type="InterPro" id="IPR043128">
    <property type="entry name" value="Rev_trsase/Diguanyl_cyclase"/>
</dbReference>
<dbReference type="GO" id="GO:0052621">
    <property type="term" value="F:diguanylate cyclase activity"/>
    <property type="evidence" value="ECO:0007669"/>
    <property type="project" value="UniProtKB-EC"/>
</dbReference>
<feature type="compositionally biased region" description="Basic and acidic residues" evidence="1">
    <location>
        <begin position="312"/>
        <end position="325"/>
    </location>
</feature>
<dbReference type="Pfam" id="PF00990">
    <property type="entry name" value="GGDEF"/>
    <property type="match status" value="1"/>
</dbReference>
<evidence type="ECO:0000259" key="2">
    <source>
        <dbReference type="PROSITE" id="PS50887"/>
    </source>
</evidence>
<dbReference type="CDD" id="cd01949">
    <property type="entry name" value="GGDEF"/>
    <property type="match status" value="1"/>
</dbReference>
<dbReference type="SMART" id="SM00267">
    <property type="entry name" value="GGDEF"/>
    <property type="match status" value="1"/>
</dbReference>
<keyword evidence="3" id="KW-0548">Nucleotidyltransferase</keyword>
<dbReference type="EMBL" id="JAGPXE010000010">
    <property type="protein sequence ID" value="MBQ0926697.1"/>
    <property type="molecule type" value="Genomic_DNA"/>
</dbReference>
<dbReference type="InterPro" id="IPR050469">
    <property type="entry name" value="Diguanylate_Cyclase"/>
</dbReference>
<dbReference type="InterPro" id="IPR036388">
    <property type="entry name" value="WH-like_DNA-bd_sf"/>
</dbReference>
<dbReference type="PROSITE" id="PS50887">
    <property type="entry name" value="GGDEF"/>
    <property type="match status" value="1"/>
</dbReference>
<evidence type="ECO:0000313" key="3">
    <source>
        <dbReference type="EMBL" id="MBQ0926697.1"/>
    </source>
</evidence>
<dbReference type="Proteomes" id="UP000674084">
    <property type="component" value="Unassembled WGS sequence"/>
</dbReference>
<keyword evidence="3" id="KW-0808">Transferase</keyword>
<dbReference type="NCBIfam" id="TIGR00254">
    <property type="entry name" value="GGDEF"/>
    <property type="match status" value="1"/>
</dbReference>
<dbReference type="SUPFAM" id="SSF55073">
    <property type="entry name" value="Nucleotide cyclase"/>
    <property type="match status" value="1"/>
</dbReference>
<feature type="region of interest" description="Disordered" evidence="1">
    <location>
        <begin position="305"/>
        <end position="325"/>
    </location>
</feature>
<comment type="caution">
    <text evidence="3">The sequence shown here is derived from an EMBL/GenBank/DDBJ whole genome shotgun (WGS) entry which is preliminary data.</text>
</comment>
<dbReference type="Gene3D" id="1.10.10.10">
    <property type="entry name" value="Winged helix-like DNA-binding domain superfamily/Winged helix DNA-binding domain"/>
    <property type="match status" value="1"/>
</dbReference>
<reference evidence="3 4" key="1">
    <citation type="submission" date="2021-04" db="EMBL/GenBank/DDBJ databases">
        <title>Whole-genome sequencing of Saccharopolyspora endophytica KCTC 19397.</title>
        <authorList>
            <person name="Ay H."/>
            <person name="Saygin H."/>
            <person name="Sahin N."/>
        </authorList>
    </citation>
    <scope>NUCLEOTIDE SEQUENCE [LARGE SCALE GENOMIC DNA]</scope>
    <source>
        <strain evidence="3 4">KCTC 19397</strain>
    </source>
</reference>
<dbReference type="InterPro" id="IPR036390">
    <property type="entry name" value="WH_DNA-bd_sf"/>
</dbReference>
<protein>
    <submittedName>
        <fullName evidence="3">Diguanylate cyclase</fullName>
        <ecNumber evidence="3">2.7.7.65</ecNumber>
    </submittedName>
</protein>